<evidence type="ECO:0000313" key="2">
    <source>
        <dbReference type="EMBL" id="CCD24687.1"/>
    </source>
</evidence>
<dbReference type="HOGENOM" id="CLU_189322_0_0_1"/>
<dbReference type="GO" id="GO:0050839">
    <property type="term" value="F:cell adhesion molecule binding"/>
    <property type="evidence" value="ECO:0007669"/>
    <property type="project" value="EnsemblFungi"/>
</dbReference>
<keyword evidence="1" id="KW-0732">Signal</keyword>
<organism evidence="2 3">
    <name type="scientific">Naumovozyma dairenensis (strain ATCC 10597 / BCRC 20456 / CBS 421 / NBRC 0211 / NRRL Y-12639)</name>
    <name type="common">Saccharomyces dairenensis</name>
    <dbReference type="NCBI Taxonomy" id="1071378"/>
    <lineage>
        <taxon>Eukaryota</taxon>
        <taxon>Fungi</taxon>
        <taxon>Dikarya</taxon>
        <taxon>Ascomycota</taxon>
        <taxon>Saccharomycotina</taxon>
        <taxon>Saccharomycetes</taxon>
        <taxon>Saccharomycetales</taxon>
        <taxon>Saccharomycetaceae</taxon>
        <taxon>Naumovozyma</taxon>
    </lineage>
</organism>
<protein>
    <submittedName>
        <fullName evidence="2">Uncharacterized protein</fullName>
    </submittedName>
</protein>
<dbReference type="Proteomes" id="UP000000689">
    <property type="component" value="Chromosome 4"/>
</dbReference>
<proteinExistence type="predicted"/>
<name>G0WA76_NAUDC</name>
<dbReference type="eggNOG" id="ENOG502SCZQ">
    <property type="taxonomic scope" value="Eukaryota"/>
</dbReference>
<dbReference type="RefSeq" id="XP_003669930.1">
    <property type="nucleotide sequence ID" value="XM_003669882.1"/>
</dbReference>
<dbReference type="OMA" id="MVAVIEY"/>
<gene>
    <name evidence="2" type="primary">NDAI0D03730</name>
    <name evidence="2" type="ordered locus">NDAI_0D03730</name>
</gene>
<dbReference type="GeneID" id="11495141"/>
<dbReference type="STRING" id="1071378.G0WA76"/>
<dbReference type="Pfam" id="PF17366">
    <property type="entry name" value="AGA2"/>
    <property type="match status" value="1"/>
</dbReference>
<accession>G0WA76</accession>
<dbReference type="KEGG" id="ndi:NDAI_0D03730"/>
<evidence type="ECO:0000256" key="1">
    <source>
        <dbReference type="SAM" id="SignalP"/>
    </source>
</evidence>
<dbReference type="GO" id="GO:0000752">
    <property type="term" value="P:agglutination involved in conjugation with cellular fusion"/>
    <property type="evidence" value="ECO:0007669"/>
    <property type="project" value="EnsemblFungi"/>
</dbReference>
<dbReference type="GO" id="GO:0009277">
    <property type="term" value="C:fungal-type cell wall"/>
    <property type="evidence" value="ECO:0007669"/>
    <property type="project" value="EnsemblFungi"/>
</dbReference>
<reference evidence="2 3" key="1">
    <citation type="journal article" date="2011" name="Proc. Natl. Acad. Sci. U.S.A.">
        <title>Evolutionary erosion of yeast sex chromosomes by mating-type switching accidents.</title>
        <authorList>
            <person name="Gordon J.L."/>
            <person name="Armisen D."/>
            <person name="Proux-Wera E."/>
            <person name="Oheigeartaigh S.S."/>
            <person name="Byrne K.P."/>
            <person name="Wolfe K.H."/>
        </authorList>
    </citation>
    <scope>NUCLEOTIDE SEQUENCE [LARGE SCALE GENOMIC DNA]</scope>
    <source>
        <strain evidence="3">ATCC 10597 / BCRC 20456 / CBS 421 / NBRC 0211 / NRRL Y-12639</strain>
    </source>
</reference>
<sequence length="86" mass="9075">MQLSILLPLISLIAPALAQTVSVSCETVPTGATVETTPYSSSTTNIVQNGVTKIGVFEYYKSVTYVSNCDPNTSSKGALIVTQTIF</sequence>
<feature type="signal peptide" evidence="1">
    <location>
        <begin position="1"/>
        <end position="18"/>
    </location>
</feature>
<dbReference type="EMBL" id="HE580270">
    <property type="protein sequence ID" value="CCD24687.1"/>
    <property type="molecule type" value="Genomic_DNA"/>
</dbReference>
<feature type="chain" id="PRO_5003411043" evidence="1">
    <location>
        <begin position="19"/>
        <end position="86"/>
    </location>
</feature>
<dbReference type="InterPro" id="IPR014404">
    <property type="entry name" value="Aga2"/>
</dbReference>
<dbReference type="AlphaFoldDB" id="G0WA76"/>
<keyword evidence="3" id="KW-1185">Reference proteome</keyword>
<evidence type="ECO:0000313" key="3">
    <source>
        <dbReference type="Proteomes" id="UP000000689"/>
    </source>
</evidence>
<dbReference type="OrthoDB" id="4069335at2759"/>